<evidence type="ECO:0000256" key="4">
    <source>
        <dbReference type="ARBA" id="ARBA00022598"/>
    </source>
</evidence>
<dbReference type="PANTHER" id="PTHR45527:SF12">
    <property type="entry name" value="NONRIBOSOMAL PEPTIDE SYNTHETASE IVOA"/>
    <property type="match status" value="1"/>
</dbReference>
<dbReference type="PROSITE" id="PS50075">
    <property type="entry name" value="CARRIER"/>
    <property type="match status" value="2"/>
</dbReference>
<dbReference type="SUPFAM" id="SSF52777">
    <property type="entry name" value="CoA-dependent acyltransferases"/>
    <property type="match status" value="5"/>
</dbReference>
<name>A0A2I1CY43_ASPC2</name>
<keyword evidence="4" id="KW-0436">Ligase</keyword>
<dbReference type="InterPro" id="IPR036736">
    <property type="entry name" value="ACP-like_sf"/>
</dbReference>
<evidence type="ECO:0000256" key="3">
    <source>
        <dbReference type="ARBA" id="ARBA00022553"/>
    </source>
</evidence>
<dbReference type="Proteomes" id="UP000234254">
    <property type="component" value="Unassembled WGS sequence"/>
</dbReference>
<evidence type="ECO:0000256" key="5">
    <source>
        <dbReference type="ARBA" id="ARBA00022737"/>
    </source>
</evidence>
<dbReference type="Pfam" id="PF00550">
    <property type="entry name" value="PP-binding"/>
    <property type="match status" value="2"/>
</dbReference>
<dbReference type="EMBL" id="MSFM01000009">
    <property type="protein sequence ID" value="PKY02547.1"/>
    <property type="molecule type" value="Genomic_DNA"/>
</dbReference>
<keyword evidence="10" id="KW-1185">Reference proteome</keyword>
<feature type="domain" description="Carrier" evidence="8">
    <location>
        <begin position="764"/>
        <end position="840"/>
    </location>
</feature>
<dbReference type="CDD" id="cd19545">
    <property type="entry name" value="FUM14_C_NRPS-like"/>
    <property type="match status" value="1"/>
</dbReference>
<dbReference type="FunFam" id="1.10.1200.10:FF:000005">
    <property type="entry name" value="Nonribosomal peptide synthetase 1"/>
    <property type="match status" value="1"/>
</dbReference>
<dbReference type="GO" id="GO:0005737">
    <property type="term" value="C:cytoplasm"/>
    <property type="evidence" value="ECO:0007669"/>
    <property type="project" value="TreeGrafter"/>
</dbReference>
<dbReference type="Pfam" id="PF00501">
    <property type="entry name" value="AMP-binding"/>
    <property type="match status" value="2"/>
</dbReference>
<dbReference type="InterPro" id="IPR006162">
    <property type="entry name" value="Ppantetheine_attach_site"/>
</dbReference>
<evidence type="ECO:0000256" key="7">
    <source>
        <dbReference type="SAM" id="MobiDB-lite"/>
    </source>
</evidence>
<dbReference type="Gene3D" id="3.40.50.12780">
    <property type="entry name" value="N-terminal domain of ligase-like"/>
    <property type="match status" value="2"/>
</dbReference>
<evidence type="ECO:0000259" key="8">
    <source>
        <dbReference type="PROSITE" id="PS50075"/>
    </source>
</evidence>
<dbReference type="PROSITE" id="PS00455">
    <property type="entry name" value="AMP_BINDING"/>
    <property type="match status" value="2"/>
</dbReference>
<dbReference type="Gene3D" id="3.30.559.10">
    <property type="entry name" value="Chloramphenicol acetyltransferase-like domain"/>
    <property type="match status" value="2"/>
</dbReference>
<dbReference type="SUPFAM" id="SSF56801">
    <property type="entry name" value="Acetyl-CoA synthetase-like"/>
    <property type="match status" value="2"/>
</dbReference>
<dbReference type="FunFam" id="3.30.559.30:FF:000003">
    <property type="entry name" value="Nonribosomal peptide synthase SidD"/>
    <property type="match status" value="1"/>
</dbReference>
<organism evidence="9 10">
    <name type="scientific">Aspergillus campestris (strain IBT 28561)</name>
    <dbReference type="NCBI Taxonomy" id="1392248"/>
    <lineage>
        <taxon>Eukaryota</taxon>
        <taxon>Fungi</taxon>
        <taxon>Dikarya</taxon>
        <taxon>Ascomycota</taxon>
        <taxon>Pezizomycotina</taxon>
        <taxon>Eurotiomycetes</taxon>
        <taxon>Eurotiomycetidae</taxon>
        <taxon>Eurotiales</taxon>
        <taxon>Aspergillaceae</taxon>
        <taxon>Aspergillus</taxon>
        <taxon>Aspergillus subgen. Circumdati</taxon>
    </lineage>
</organism>
<dbReference type="GO" id="GO:0016874">
    <property type="term" value="F:ligase activity"/>
    <property type="evidence" value="ECO:0007669"/>
    <property type="project" value="UniProtKB-KW"/>
</dbReference>
<dbReference type="GO" id="GO:0031177">
    <property type="term" value="F:phosphopantetheine binding"/>
    <property type="evidence" value="ECO:0007669"/>
    <property type="project" value="InterPro"/>
</dbReference>
<reference evidence="9" key="1">
    <citation type="submission" date="2016-12" db="EMBL/GenBank/DDBJ databases">
        <title>The genomes of Aspergillus section Nigri reveals drivers in fungal speciation.</title>
        <authorList>
            <consortium name="DOE Joint Genome Institute"/>
            <person name="Vesth T.C."/>
            <person name="Nybo J."/>
            <person name="Theobald S."/>
            <person name="Brandl J."/>
            <person name="Frisvad J.C."/>
            <person name="Nielsen K.F."/>
            <person name="Lyhne E.K."/>
            <person name="Kogle M.E."/>
            <person name="Kuo A."/>
            <person name="Riley R."/>
            <person name="Clum A."/>
            <person name="Nolan M."/>
            <person name="Lipzen A."/>
            <person name="Salamov A."/>
            <person name="Henrissat B."/>
            <person name="Wiebenga A."/>
            <person name="De vries R.P."/>
            <person name="Grigoriev I.V."/>
            <person name="Mortensen U.H."/>
            <person name="Andersen M.R."/>
            <person name="Baker S.E."/>
        </authorList>
    </citation>
    <scope>NUCLEOTIDE SEQUENCE</scope>
    <source>
        <strain evidence="9">IBT 28561</strain>
    </source>
</reference>
<evidence type="ECO:0000256" key="2">
    <source>
        <dbReference type="ARBA" id="ARBA00022450"/>
    </source>
</evidence>
<dbReference type="Gene3D" id="3.30.300.30">
    <property type="match status" value="2"/>
</dbReference>
<keyword evidence="5" id="KW-0677">Repeat</keyword>
<dbReference type="FunFam" id="3.30.300.30:FF:000015">
    <property type="entry name" value="Nonribosomal peptide synthase SidD"/>
    <property type="match status" value="2"/>
</dbReference>
<dbReference type="FunFam" id="3.30.559.30:FF:000002">
    <property type="entry name" value="Nonribosomal peptide synthase Pes1"/>
    <property type="match status" value="1"/>
</dbReference>
<dbReference type="InterPro" id="IPR045851">
    <property type="entry name" value="AMP-bd_C_sf"/>
</dbReference>
<dbReference type="CDD" id="cd05918">
    <property type="entry name" value="A_NRPS_SidN3_like"/>
    <property type="match status" value="2"/>
</dbReference>
<dbReference type="SMART" id="SM00823">
    <property type="entry name" value="PKS_PP"/>
    <property type="match status" value="2"/>
</dbReference>
<gene>
    <name evidence="9" type="ORF">P168DRAFT_346308</name>
</gene>
<dbReference type="GO" id="GO:0043041">
    <property type="term" value="P:amino acid activation for nonribosomal peptide biosynthetic process"/>
    <property type="evidence" value="ECO:0007669"/>
    <property type="project" value="TreeGrafter"/>
</dbReference>
<dbReference type="Gene3D" id="3.30.559.30">
    <property type="entry name" value="Nonribosomal peptide synthetase, condensation domain"/>
    <property type="match status" value="3"/>
</dbReference>
<dbReference type="InterPro" id="IPR001242">
    <property type="entry name" value="Condensation_dom"/>
</dbReference>
<evidence type="ECO:0000313" key="10">
    <source>
        <dbReference type="Proteomes" id="UP000234254"/>
    </source>
</evidence>
<dbReference type="SUPFAM" id="SSF47336">
    <property type="entry name" value="ACP-like"/>
    <property type="match status" value="2"/>
</dbReference>
<dbReference type="GeneID" id="36549408"/>
<dbReference type="VEuPathDB" id="FungiDB:P168DRAFT_346308"/>
<dbReference type="RefSeq" id="XP_024691141.1">
    <property type="nucleotide sequence ID" value="XM_024841879.1"/>
</dbReference>
<keyword evidence="3" id="KW-0597">Phosphoprotein</keyword>
<feature type="domain" description="Carrier" evidence="8">
    <location>
        <begin position="1766"/>
        <end position="1842"/>
    </location>
</feature>
<dbReference type="Gene3D" id="1.10.1200.10">
    <property type="entry name" value="ACP-like"/>
    <property type="match status" value="2"/>
</dbReference>
<dbReference type="Pfam" id="PF00668">
    <property type="entry name" value="Condensation"/>
    <property type="match status" value="3"/>
</dbReference>
<keyword evidence="2" id="KW-0596">Phosphopantetheine</keyword>
<dbReference type="InterPro" id="IPR020806">
    <property type="entry name" value="PKS_PP-bd"/>
</dbReference>
<feature type="region of interest" description="Disordered" evidence="7">
    <location>
        <begin position="836"/>
        <end position="858"/>
    </location>
</feature>
<dbReference type="InterPro" id="IPR009081">
    <property type="entry name" value="PP-bd_ACP"/>
</dbReference>
<dbReference type="PANTHER" id="PTHR45527">
    <property type="entry name" value="NONRIBOSOMAL PEPTIDE SYNTHETASE"/>
    <property type="match status" value="1"/>
</dbReference>
<comment type="pathway">
    <text evidence="1">Secondary metabolite biosynthesis.</text>
</comment>
<dbReference type="PROSITE" id="PS00012">
    <property type="entry name" value="PHOSPHOPANTETHEINE"/>
    <property type="match status" value="1"/>
</dbReference>
<dbReference type="GO" id="GO:0044550">
    <property type="term" value="P:secondary metabolite biosynthetic process"/>
    <property type="evidence" value="ECO:0007669"/>
    <property type="project" value="TreeGrafter"/>
</dbReference>
<dbReference type="InterPro" id="IPR042099">
    <property type="entry name" value="ANL_N_sf"/>
</dbReference>
<proteinExistence type="inferred from homology"/>
<dbReference type="InterPro" id="IPR020845">
    <property type="entry name" value="AMP-binding_CS"/>
</dbReference>
<evidence type="ECO:0000313" key="9">
    <source>
        <dbReference type="EMBL" id="PKY02547.1"/>
    </source>
</evidence>
<comment type="similarity">
    <text evidence="6">Belongs to the NRP synthetase family.</text>
</comment>
<evidence type="ECO:0000256" key="1">
    <source>
        <dbReference type="ARBA" id="ARBA00005179"/>
    </source>
</evidence>
<accession>A0A2I1CY43</accession>
<protein>
    <submittedName>
        <fullName evidence="9">Acetyl-CoA synthetase-like protein</fullName>
    </submittedName>
</protein>
<evidence type="ECO:0000256" key="6">
    <source>
        <dbReference type="ARBA" id="ARBA00029454"/>
    </source>
</evidence>
<sequence>MGSTTLIENKVACAPFDIVHQQPGAEYFKILVQAAWAVLVGSHTGCTAIRYSIREYREETAAKFQLQLLEDQAPNMEVEVDFDGKAQNLFNNLRCQNALASDETGHKAESPDNPLEVPGIAGKKPSILILQPEGDGSAFGNDQTWESQSIITDLRAIAFASSCNQHGHQIQLLYNSSKNRDQETRTVARQMGQLVNLFLEEQAGSKSLGQFLRAPEDEVVEAWWKNRDLPESHERCVHDIWDIAQYEMGAPAIHAWDGRLSYGNLIEMSTALAEWLVAFGLQKGAIVPLCIQKSRWMPVAVLAVAKAGGVCIAIDVNHPEQWLQLILQQVNPSLMLCTEATRKFTSQLAGDIPFHVVDNVLNDLGQPAEKHTSSTLLPPVDPHEPVYISYTSGSTGMPKGAVISHSNVCSAVTHLGPRLGFSNQSRVFDLAPYCFDVAWTNLFHALCSGGCLCVPAPQDIKNDLTSAIERFNANIINITPSALQFISPKIRGLEAVLLSGEPANAALIELWAPRVNLFNTYGAAECPSKTAVTHISKEFRGKLALGDGIANNLWVVNPHTGQHLAPTGTIGELWIEGPTVGQGYLRDIKSSTTAYVKNPPWLLSGSGQHDGRPGQLYRTGDLVRYDLEGRLIYMGRKGQMAKIRGQRVEFGTIEHHILKHLGAETIAAVEIIHPHGDELQSVLTAFLVVGNGAVLGDIAIHDLDQHMDRSLPTYMKPSVWVVKSELPRTPTGKIDRRRLQKEGNEMSLEQLIMLDPRFSQDGEVPNTAAEGQLQSLWASVLGVKSKHIGRHADFFRLGGDSISAIKLVAAARNKGLALSVEDVFRHSQLYAQAASIADPGTRAQSSRGPSPPFSLLPTHHGRQESILQHAASVCSIPTNSIMDIFPCTPIQESLLASSAQWTVHHVDEPVCWSSANSLEEYFMRNKDDSCDLEQVARAYHGETPEHLPSLQALVQHLQNTDEAGTRSFWKAQLGNSGAVAFPSLPAPNYEAQPDRVITRRCPNIQWKADNRVTPSNCLRAAWAFLTARYTGSSEVLFGATVSGRKSSVTGIETMAGPVIATVPLRVTVDDTISLEEFLHTIQQQEIDMIPFEHTGLRKIRSISPDIAVACDFNSLFVVQPASNSGDTNAGQIFRLRDTAYDHKQVASKYQYHTSPLLVECLLESHGVTMHFVYDEGVIDTKQVNYLAGQLEHVLRQMQTMPSDPEVKLSQVTTASQQDLHDISSWNAVVPEPVDLSVGDLISRTIQEVPPEAPAVCAWDGSLSYELLNLHHLQLAGMLVNRGLLPGDNVAICLEKSMWLPVTLLAVAKAGLTSVSVDVCQPQARLKTIFEQVRPRMVLASKMNRGLAERLIEDPAQVIIVSDCVDQTSKIPLLPAVLPSYRLCIIFTSGSTGTPKGTILTHRNFSSAIKHHCAYLGFNRSTRTFDFASHAFDASWFNSLHTLYAGGCICIPSEDDRRNNLADAIQSLGANFSFLPPGLAKFIDPSSVPSLTDVYFGGERVPDDLVQRWCERGAKVGIGYGPTECTVFSTLESQPQRLGNSIGRGVGLVPWVVHPVHHNLVGIGQLGELWLEGPLVSEGYLELPQKTATVFVTDPPWLTDAADPAKGRHATLYRTGDLVRYNPDGRLTYMRRADDQVKIRGQRVELTEVEYHVRQAIDRVGASSDVGVVAEVVTLAGKTNPMLLAILAPESQATSLLCESEFSLQEILMEQLPSFMVPSAYAPIAEFPLTVTGKIDRRCLRQVFAKRSVADIQITNGGGKEPDQRRSPASDTEEALQRALSDTLNIPIADVPMDVSFVRLGGDSISAMQVVSACRIHGVVVTVIQILRYQTIERIAAELQQSKNSISNGQPLSLQDEENDLSVPWDLSPIQKMFFKLVHNSLHHFNQAFLFRLKYRVPADSIFTATQRLVDRHPLLRARYQRREDGQWQQYCVPSRLSLRKNLDEHGNADTFGWATHVVSTQEELYADAQCRQEELNIERGPVFRIDIYEIRDGPRDRQAILFTAHHLVVDFVSWRIIWLDLQRLLTGSFMSKEPPTSFRSWCQLQRKHCEMLREEDVLPFKVQPPLLDYWGLVPGENTHAGCASEQREIDRKSTALIVEKNSLIPLVELVDIIIGVLLHSFHQSYPDRAVPAVYVEGHGRESPDDLHPVDLSETVGWFTTICPVQIAEASLKSLGTVIQSVRDVRRKTPGKGRPYFALRWEGTGRKNPSNADNEGMELMFNFAGAYQQLERSENLFERDGGLHVENQVPGVAQRFGMLEVSAGIQNDHLTIRLEQHKRIKHKALLPKWADLIVRQLRAIGPTLDELLPGNTEKLYDSRNLNSIQNLLSQNGIDSASVVCALPCTAIQKHMLMAQRNSGEGIYNVRLSFQVPASNNADAIGRLAQSWKNTVKRYEILRTVFVGDYQVVLKHVDSVIFPGEIPPDSAALPSGPAHAISFTGSPIGVTVTMEISHALTDKLAMDHILQDWSAIYHGDSLPHASLDYAAAVERILDKERSSKSLNFWEEHLALTGLSGSFPVNSLVPMSMDNARRTERRFQSMSALRKTCQENNITTSNFLCVSWGLTLAHKMQQNQIVFGMVTSGDSTFPNMGDIKPPVGPRLNIVPCVLHNALSKDARTHMQDMYHFIYEALEHEGAGLTAAQSGAHTLSGFSTVVNYRKFGPTSNGQGKENGVLSFSPTSIRDLWGFDIFVGVEESDGCLDFSLQWYNGRCEDNVAEGLLDDMLGTMTKLEGGYDATLSQANISGYIAGDNDTLRDGGILEKCVYWGNLQYSVKA</sequence>
<dbReference type="OrthoDB" id="416786at2759"/>
<dbReference type="InterPro" id="IPR023213">
    <property type="entry name" value="CAT-like_dom_sf"/>
</dbReference>
<comment type="caution">
    <text evidence="9">The sequence shown here is derived from an EMBL/GenBank/DDBJ whole genome shotgun (WGS) entry which is preliminary data.</text>
</comment>
<dbReference type="InterPro" id="IPR000873">
    <property type="entry name" value="AMP-dep_synth/lig_dom"/>
</dbReference>